<sequence>MSNAFSFMTDTATLAIFDLQAIQHRKSDTADWWSIPDDELDEMNKGNIAFIGLGNDGFYTINLCDKIEDPDVRININCPSGEVFIGAGEDTTGGDSEPGDPQYRAGKIIFLPVGDYEISLKKVSNILFISIIFSKENLNKFESVLRLD</sequence>
<dbReference type="RefSeq" id="WP_082147318.1">
    <property type="nucleotide sequence ID" value="NZ_CVRY01000002.1"/>
</dbReference>
<dbReference type="Proteomes" id="UP000183920">
    <property type="component" value="Unassembled WGS sequence"/>
</dbReference>
<dbReference type="Pfam" id="PF19923">
    <property type="entry name" value="DUF6386"/>
    <property type="match status" value="1"/>
</dbReference>
<dbReference type="AlphaFoldDB" id="A0A0G4Q2Q0"/>
<dbReference type="EMBL" id="CVRY01000002">
    <property type="protein sequence ID" value="CRL60073.1"/>
    <property type="molecule type" value="Genomic_DNA"/>
</dbReference>
<proteinExistence type="predicted"/>
<organism evidence="1 2">
    <name type="scientific">Proteus penneri</name>
    <dbReference type="NCBI Taxonomy" id="102862"/>
    <lineage>
        <taxon>Bacteria</taxon>
        <taxon>Pseudomonadati</taxon>
        <taxon>Pseudomonadota</taxon>
        <taxon>Gammaproteobacteria</taxon>
        <taxon>Enterobacterales</taxon>
        <taxon>Morganellaceae</taxon>
        <taxon>Proteus</taxon>
    </lineage>
</organism>
<name>A0A0G4Q2Q0_9GAMM</name>
<protein>
    <submittedName>
        <fullName evidence="1">Uncharacterized protein</fullName>
    </submittedName>
</protein>
<evidence type="ECO:0000313" key="2">
    <source>
        <dbReference type="Proteomes" id="UP000183920"/>
    </source>
</evidence>
<reference evidence="2" key="1">
    <citation type="submission" date="2015-06" db="EMBL/GenBank/DDBJ databases">
        <authorList>
            <person name="Urmite Genomes"/>
        </authorList>
    </citation>
    <scope>NUCLEOTIDE SEQUENCE [LARGE SCALE GENOMIC DNA]</scope>
    <source>
        <strain evidence="2">CSUR P1867</strain>
    </source>
</reference>
<gene>
    <name evidence="1" type="ORF">BN1804_00738</name>
</gene>
<accession>A0A0G4Q2Q0</accession>
<evidence type="ECO:0000313" key="1">
    <source>
        <dbReference type="EMBL" id="CRL60073.1"/>
    </source>
</evidence>
<dbReference type="InterPro" id="IPR045665">
    <property type="entry name" value="DUF6386"/>
</dbReference>